<feature type="transmembrane region" description="Helical" evidence="1">
    <location>
        <begin position="323"/>
        <end position="340"/>
    </location>
</feature>
<reference evidence="2 3" key="1">
    <citation type="submission" date="2017-07" db="EMBL/GenBank/DDBJ databases">
        <title>Amycolatopsis thailandensis Genome sequencing and assembly.</title>
        <authorList>
            <person name="Kaur N."/>
            <person name="Mayilraj S."/>
        </authorList>
    </citation>
    <scope>NUCLEOTIDE SEQUENCE [LARGE SCALE GENOMIC DNA]</scope>
    <source>
        <strain evidence="2 3">JCM 16380</strain>
    </source>
</reference>
<feature type="transmembrane region" description="Helical" evidence="1">
    <location>
        <begin position="349"/>
        <end position="366"/>
    </location>
</feature>
<feature type="transmembrane region" description="Helical" evidence="1">
    <location>
        <begin position="162"/>
        <end position="184"/>
    </location>
</feature>
<feature type="transmembrane region" description="Helical" evidence="1">
    <location>
        <begin position="269"/>
        <end position="287"/>
    </location>
</feature>
<gene>
    <name evidence="2" type="ORF">CFP71_24890</name>
</gene>
<feature type="transmembrane region" description="Helical" evidence="1">
    <location>
        <begin position="372"/>
        <end position="390"/>
    </location>
</feature>
<feature type="transmembrane region" description="Helical" evidence="1">
    <location>
        <begin position="23"/>
        <end position="41"/>
    </location>
</feature>
<keyword evidence="1" id="KW-1133">Transmembrane helix</keyword>
<protein>
    <recommendedName>
        <fullName evidence="4">Glycosyltransferase RgtA/B/C/D-like domain-containing protein</fullName>
    </recommendedName>
</protein>
<dbReference type="AlphaFoldDB" id="A0A229RYK0"/>
<evidence type="ECO:0000313" key="3">
    <source>
        <dbReference type="Proteomes" id="UP000215223"/>
    </source>
</evidence>
<dbReference type="EMBL" id="NMQT01000092">
    <property type="protein sequence ID" value="OXM51559.1"/>
    <property type="molecule type" value="Genomic_DNA"/>
</dbReference>
<evidence type="ECO:0000256" key="1">
    <source>
        <dbReference type="SAM" id="Phobius"/>
    </source>
</evidence>
<proteinExistence type="predicted"/>
<accession>A0A229RYK0</accession>
<organism evidence="2 3">
    <name type="scientific">Amycolatopsis thailandensis</name>
    <dbReference type="NCBI Taxonomy" id="589330"/>
    <lineage>
        <taxon>Bacteria</taxon>
        <taxon>Bacillati</taxon>
        <taxon>Actinomycetota</taxon>
        <taxon>Actinomycetes</taxon>
        <taxon>Pseudonocardiales</taxon>
        <taxon>Pseudonocardiaceae</taxon>
        <taxon>Amycolatopsis</taxon>
    </lineage>
</organism>
<feature type="transmembrane region" description="Helical" evidence="1">
    <location>
        <begin position="299"/>
        <end position="317"/>
    </location>
</feature>
<dbReference type="OrthoDB" id="3598390at2"/>
<name>A0A229RYK0_9PSEU</name>
<dbReference type="Proteomes" id="UP000215223">
    <property type="component" value="Unassembled WGS sequence"/>
</dbReference>
<keyword evidence="3" id="KW-1185">Reference proteome</keyword>
<keyword evidence="1" id="KW-0812">Transmembrane</keyword>
<feature type="transmembrane region" description="Helical" evidence="1">
    <location>
        <begin position="123"/>
        <end position="142"/>
    </location>
</feature>
<sequence length="419" mass="46712">MLVTHETTEITLMPRGRPGAQRLWAYLALGTVSLINLISFMPKFPKPHEAAWGDALNYYRMSEQTGAAVDNPFALRMLSPWIIHRGNLLTGLSLDVLWVAFTFVVTLATVIVFFEFLRSYLKLQLFTSVLAAVALACTFWYAPYAFSNPWLVDPLNNLLYLLAIWFILNRKLIPFAIVIVLGAINKETTLLLAPLYPLIAWTRGRSFRDRDVLGGIGVFVVAAGIYVGYRIWAQNLIGGDYGFGAGQSNSGLLDNIRFALNAGKGTGQVELFTTFHFFWLIFGYGLYQQYRRHGLRAELLIASIWLFACCLAGRLVATDTARVFVMMAPLLIALVAVVLDQQRGEGRRLWVGALFFLYIAVNLRFVGGAAVFWVDAVALLIFAALVSFPATTRQAGFKGFNGFRPHQGRLDVEDDVKSS</sequence>
<comment type="caution">
    <text evidence="2">The sequence shown here is derived from an EMBL/GenBank/DDBJ whole genome shotgun (WGS) entry which is preliminary data.</text>
</comment>
<feature type="transmembrane region" description="Helical" evidence="1">
    <location>
        <begin position="96"/>
        <end position="116"/>
    </location>
</feature>
<feature type="transmembrane region" description="Helical" evidence="1">
    <location>
        <begin position="212"/>
        <end position="232"/>
    </location>
</feature>
<keyword evidence="1" id="KW-0472">Membrane</keyword>
<evidence type="ECO:0000313" key="2">
    <source>
        <dbReference type="EMBL" id="OXM51559.1"/>
    </source>
</evidence>
<evidence type="ECO:0008006" key="4">
    <source>
        <dbReference type="Google" id="ProtNLM"/>
    </source>
</evidence>